<evidence type="ECO:0000259" key="8">
    <source>
        <dbReference type="SMART" id="SM01349"/>
    </source>
</evidence>
<evidence type="ECO:0000256" key="5">
    <source>
        <dbReference type="ARBA" id="ARBA00025722"/>
    </source>
</evidence>
<dbReference type="InterPro" id="IPR034085">
    <property type="entry name" value="TOG"/>
</dbReference>
<dbReference type="Pfam" id="PF12348">
    <property type="entry name" value="CLASP_N"/>
    <property type="match status" value="1"/>
</dbReference>
<comment type="subcellular location">
    <subcellularLocation>
        <location evidence="1">Cytoplasm</location>
        <location evidence="1">Cytoskeleton</location>
    </subcellularLocation>
</comment>
<dbReference type="EMBL" id="JABTTQ020000009">
    <property type="protein sequence ID" value="KAK6149885.1"/>
    <property type="molecule type" value="Genomic_DNA"/>
</dbReference>
<evidence type="ECO:0000256" key="4">
    <source>
        <dbReference type="ARBA" id="ARBA00023212"/>
    </source>
</evidence>
<dbReference type="PANTHER" id="PTHR12609">
    <property type="entry name" value="MICROTUBULE ASSOCIATED PROTEIN XMAP215"/>
    <property type="match status" value="1"/>
</dbReference>
<evidence type="ECO:0000313" key="9">
    <source>
        <dbReference type="EMBL" id="KAK6149885.1"/>
    </source>
</evidence>
<keyword evidence="10" id="KW-1185">Reference proteome</keyword>
<dbReference type="InterPro" id="IPR011989">
    <property type="entry name" value="ARM-like"/>
</dbReference>
<protein>
    <recommendedName>
        <fullName evidence="8">TOG domain-containing protein</fullName>
    </recommendedName>
</protein>
<name>A0ABR0WRP2_REHGL</name>
<keyword evidence="3" id="KW-0677">Repeat</keyword>
<evidence type="ECO:0000256" key="6">
    <source>
        <dbReference type="PROSITE-ProRule" id="PRU00103"/>
    </source>
</evidence>
<dbReference type="Pfam" id="PF21041">
    <property type="entry name" value="XMAP215_CLASP_TOG"/>
    <property type="match status" value="2"/>
</dbReference>
<gene>
    <name evidence="9" type="ORF">DH2020_017410</name>
</gene>
<accession>A0ABR0WRP2</accession>
<dbReference type="PROSITE" id="PS50077">
    <property type="entry name" value="HEAT_REPEAT"/>
    <property type="match status" value="1"/>
</dbReference>
<comment type="similarity">
    <text evidence="5">Belongs to the TOG/XMAP215 family.</text>
</comment>
<dbReference type="InterPro" id="IPR048491">
    <property type="entry name" value="XMAP215_CLASP_TOG"/>
</dbReference>
<keyword evidence="4" id="KW-0206">Cytoskeleton</keyword>
<dbReference type="InterPro" id="IPR045110">
    <property type="entry name" value="XMAP215"/>
</dbReference>
<reference evidence="9 10" key="1">
    <citation type="journal article" date="2021" name="Comput. Struct. Biotechnol. J.">
        <title>De novo genome assembly of the potent medicinal plant Rehmannia glutinosa using nanopore technology.</title>
        <authorList>
            <person name="Ma L."/>
            <person name="Dong C."/>
            <person name="Song C."/>
            <person name="Wang X."/>
            <person name="Zheng X."/>
            <person name="Niu Y."/>
            <person name="Chen S."/>
            <person name="Feng W."/>
        </authorList>
    </citation>
    <scope>NUCLEOTIDE SEQUENCE [LARGE SCALE GENOMIC DNA]</scope>
    <source>
        <strain evidence="9">DH-2019</strain>
    </source>
</reference>
<dbReference type="SUPFAM" id="SSF48371">
    <property type="entry name" value="ARM repeat"/>
    <property type="match status" value="1"/>
</dbReference>
<sequence>MSEDEKLLKEAKKLPWEDRLTHKNWKVRNDANIDLAAVCDSISDPKDPRLREFGPFFRKTVADSNAPVQEKALDALIAFLRAADADAGRYGKEVCDAIVTKCLTGRPKTVEKAQIAFMLWVELEAVEPFLMLPELFDHQDQNVRASSKGLTLELCRWIGKDPVKSILFEKMRDTMKKELEAELANVTGTAKPTRKIRSEQDKEPEPEVVSEAQGSGPAEESAADIPQEIDEYELVDPVDILTPLEKSGFWEGVKATKWSERKEAVAELTKLASTKRIAPGDFTELITDVNIAVAVEAIQALGNLARGLRTHFSGSSRFLLPVLLEKLKEKKPTLTEALSQTLQAMYKSGCLNLTDIVEGRINIYVKTAVKNKVPLVRSLTLNWVTFCIETSNKAAILKVHKEYVPICMECLNDGTPEVRDAAFSVLAAVAKMVGMRPLEKSLEKLDDVRKKKLSEMIAGSTGDPSTVPSTGL</sequence>
<feature type="domain" description="TOG" evidence="8">
    <location>
        <begin position="2"/>
        <end position="192"/>
    </location>
</feature>
<dbReference type="InterPro" id="IPR016024">
    <property type="entry name" value="ARM-type_fold"/>
</dbReference>
<evidence type="ECO:0000256" key="3">
    <source>
        <dbReference type="ARBA" id="ARBA00022737"/>
    </source>
</evidence>
<evidence type="ECO:0000313" key="10">
    <source>
        <dbReference type="Proteomes" id="UP001318860"/>
    </source>
</evidence>
<evidence type="ECO:0000256" key="7">
    <source>
        <dbReference type="SAM" id="MobiDB-lite"/>
    </source>
</evidence>
<feature type="region of interest" description="Disordered" evidence="7">
    <location>
        <begin position="188"/>
        <end position="227"/>
    </location>
</feature>
<dbReference type="InterPro" id="IPR024395">
    <property type="entry name" value="CLASP_N_dom"/>
</dbReference>
<feature type="domain" description="TOG" evidence="8">
    <location>
        <begin position="233"/>
        <end position="466"/>
    </location>
</feature>
<evidence type="ECO:0000256" key="2">
    <source>
        <dbReference type="ARBA" id="ARBA00022490"/>
    </source>
</evidence>
<feature type="compositionally biased region" description="Basic and acidic residues" evidence="7">
    <location>
        <begin position="196"/>
        <end position="205"/>
    </location>
</feature>
<evidence type="ECO:0000256" key="1">
    <source>
        <dbReference type="ARBA" id="ARBA00004245"/>
    </source>
</evidence>
<proteinExistence type="inferred from homology"/>
<keyword evidence="2" id="KW-0963">Cytoplasm</keyword>
<dbReference type="InterPro" id="IPR021133">
    <property type="entry name" value="HEAT_type_2"/>
</dbReference>
<comment type="caution">
    <text evidence="9">The sequence shown here is derived from an EMBL/GenBank/DDBJ whole genome shotgun (WGS) entry which is preliminary data.</text>
</comment>
<feature type="repeat" description="HEAT" evidence="6">
    <location>
        <begin position="403"/>
        <end position="441"/>
    </location>
</feature>
<dbReference type="Proteomes" id="UP001318860">
    <property type="component" value="Unassembled WGS sequence"/>
</dbReference>
<dbReference type="Gene3D" id="1.25.10.10">
    <property type="entry name" value="Leucine-rich Repeat Variant"/>
    <property type="match status" value="3"/>
</dbReference>
<organism evidence="9 10">
    <name type="scientific">Rehmannia glutinosa</name>
    <name type="common">Chinese foxglove</name>
    <dbReference type="NCBI Taxonomy" id="99300"/>
    <lineage>
        <taxon>Eukaryota</taxon>
        <taxon>Viridiplantae</taxon>
        <taxon>Streptophyta</taxon>
        <taxon>Embryophyta</taxon>
        <taxon>Tracheophyta</taxon>
        <taxon>Spermatophyta</taxon>
        <taxon>Magnoliopsida</taxon>
        <taxon>eudicotyledons</taxon>
        <taxon>Gunneridae</taxon>
        <taxon>Pentapetalae</taxon>
        <taxon>asterids</taxon>
        <taxon>lamiids</taxon>
        <taxon>Lamiales</taxon>
        <taxon>Orobanchaceae</taxon>
        <taxon>Rehmannieae</taxon>
        <taxon>Rehmannia</taxon>
    </lineage>
</organism>
<dbReference type="SMART" id="SM01349">
    <property type="entry name" value="TOG"/>
    <property type="match status" value="2"/>
</dbReference>